<keyword evidence="2" id="KW-1185">Reference proteome</keyword>
<dbReference type="Proteomes" id="UP001279734">
    <property type="component" value="Unassembled WGS sequence"/>
</dbReference>
<sequence>MVHYSADNNHHAMDDLRPTANSFVALQDGNKVCSSNGTLAEAQSQFLLLVSKLFINSVVALEVVARLWQKGSAQLDLNRHIGRKHRHSTGDLNNEG</sequence>
<gene>
    <name evidence="1" type="ORF">Nepgr_026068</name>
</gene>
<protein>
    <submittedName>
        <fullName evidence="1">Uncharacterized protein</fullName>
    </submittedName>
</protein>
<name>A0AAD3Y1Q1_NEPGR</name>
<reference evidence="1" key="1">
    <citation type="submission" date="2023-05" db="EMBL/GenBank/DDBJ databases">
        <title>Nepenthes gracilis genome sequencing.</title>
        <authorList>
            <person name="Fukushima K."/>
        </authorList>
    </citation>
    <scope>NUCLEOTIDE SEQUENCE</scope>
    <source>
        <strain evidence="1">SING2019-196</strain>
    </source>
</reference>
<evidence type="ECO:0000313" key="1">
    <source>
        <dbReference type="EMBL" id="GMH24225.1"/>
    </source>
</evidence>
<dbReference type="AlphaFoldDB" id="A0AAD3Y1Q1"/>
<accession>A0AAD3Y1Q1</accession>
<comment type="caution">
    <text evidence="1">The sequence shown here is derived from an EMBL/GenBank/DDBJ whole genome shotgun (WGS) entry which is preliminary data.</text>
</comment>
<organism evidence="1 2">
    <name type="scientific">Nepenthes gracilis</name>
    <name type="common">Slender pitcher plant</name>
    <dbReference type="NCBI Taxonomy" id="150966"/>
    <lineage>
        <taxon>Eukaryota</taxon>
        <taxon>Viridiplantae</taxon>
        <taxon>Streptophyta</taxon>
        <taxon>Embryophyta</taxon>
        <taxon>Tracheophyta</taxon>
        <taxon>Spermatophyta</taxon>
        <taxon>Magnoliopsida</taxon>
        <taxon>eudicotyledons</taxon>
        <taxon>Gunneridae</taxon>
        <taxon>Pentapetalae</taxon>
        <taxon>Caryophyllales</taxon>
        <taxon>Nepenthaceae</taxon>
        <taxon>Nepenthes</taxon>
    </lineage>
</organism>
<evidence type="ECO:0000313" key="2">
    <source>
        <dbReference type="Proteomes" id="UP001279734"/>
    </source>
</evidence>
<proteinExistence type="predicted"/>
<dbReference type="EMBL" id="BSYO01000027">
    <property type="protein sequence ID" value="GMH24225.1"/>
    <property type="molecule type" value="Genomic_DNA"/>
</dbReference>